<dbReference type="Proteomes" id="UP001597120">
    <property type="component" value="Unassembled WGS sequence"/>
</dbReference>
<name>A0ABW3DEH7_9BACL</name>
<evidence type="ECO:0000313" key="1">
    <source>
        <dbReference type="EMBL" id="MFD0870872.1"/>
    </source>
</evidence>
<evidence type="ECO:0000313" key="2">
    <source>
        <dbReference type="Proteomes" id="UP001597120"/>
    </source>
</evidence>
<keyword evidence="2" id="KW-1185">Reference proteome</keyword>
<accession>A0ABW3DEH7</accession>
<gene>
    <name evidence="1" type="ORF">ACFQ03_17155</name>
</gene>
<dbReference type="RefSeq" id="WP_144940999.1">
    <property type="nucleotide sequence ID" value="NZ_JBHTIU010000063.1"/>
</dbReference>
<comment type="caution">
    <text evidence="1">The sequence shown here is derived from an EMBL/GenBank/DDBJ whole genome shotgun (WGS) entry which is preliminary data.</text>
</comment>
<sequence length="73" mass="8539">MPRFYDHEDLKTLNRIHLNKRKDASSATDDVLNGSMAPDMEEMKRHGQAMERMKTNTQLQKEGLIPDPIQREE</sequence>
<dbReference type="EMBL" id="JBHTIU010000063">
    <property type="protein sequence ID" value="MFD0870872.1"/>
    <property type="molecule type" value="Genomic_DNA"/>
</dbReference>
<protein>
    <submittedName>
        <fullName evidence="1">Uncharacterized protein</fullName>
    </submittedName>
</protein>
<organism evidence="1 2">
    <name type="scientific">Paenibacillus residui</name>
    <dbReference type="NCBI Taxonomy" id="629724"/>
    <lineage>
        <taxon>Bacteria</taxon>
        <taxon>Bacillati</taxon>
        <taxon>Bacillota</taxon>
        <taxon>Bacilli</taxon>
        <taxon>Bacillales</taxon>
        <taxon>Paenibacillaceae</taxon>
        <taxon>Paenibacillus</taxon>
    </lineage>
</organism>
<proteinExistence type="predicted"/>
<reference evidence="2" key="1">
    <citation type="journal article" date="2019" name="Int. J. Syst. Evol. Microbiol.">
        <title>The Global Catalogue of Microorganisms (GCM) 10K type strain sequencing project: providing services to taxonomists for standard genome sequencing and annotation.</title>
        <authorList>
            <consortium name="The Broad Institute Genomics Platform"/>
            <consortium name="The Broad Institute Genome Sequencing Center for Infectious Disease"/>
            <person name="Wu L."/>
            <person name="Ma J."/>
        </authorList>
    </citation>
    <scope>NUCLEOTIDE SEQUENCE [LARGE SCALE GENOMIC DNA]</scope>
    <source>
        <strain evidence="2">CCUG 57263</strain>
    </source>
</reference>